<dbReference type="EMBL" id="CP015108">
    <property type="protein sequence ID" value="ARF13846.1"/>
    <property type="molecule type" value="Genomic_DNA"/>
</dbReference>
<accession>A0ABM6JU73</accession>
<evidence type="ECO:0000259" key="2">
    <source>
        <dbReference type="Pfam" id="PF11258"/>
    </source>
</evidence>
<feature type="domain" description="DUF3048" evidence="2">
    <location>
        <begin position="42"/>
        <end position="176"/>
    </location>
</feature>
<proteinExistence type="predicted"/>
<name>A0ABM6JU73_SPOUR</name>
<dbReference type="SUPFAM" id="SSF159774">
    <property type="entry name" value="YerB-like"/>
    <property type="match status" value="1"/>
</dbReference>
<dbReference type="Pfam" id="PF17479">
    <property type="entry name" value="DUF3048_C"/>
    <property type="match status" value="1"/>
</dbReference>
<evidence type="ECO:0008006" key="6">
    <source>
        <dbReference type="Google" id="ProtNLM"/>
    </source>
</evidence>
<evidence type="ECO:0000256" key="1">
    <source>
        <dbReference type="SAM" id="SignalP"/>
    </source>
</evidence>
<evidence type="ECO:0000259" key="3">
    <source>
        <dbReference type="Pfam" id="PF17479"/>
    </source>
</evidence>
<dbReference type="InterPro" id="IPR021416">
    <property type="entry name" value="DUF3048_N"/>
</dbReference>
<protein>
    <recommendedName>
        <fullName evidence="6">Lipoprotein YerB</fullName>
    </recommendedName>
</protein>
<dbReference type="RefSeq" id="WP_029054972.1">
    <property type="nucleotide sequence ID" value="NZ_CP015108.1"/>
</dbReference>
<dbReference type="Gene3D" id="3.50.90.10">
    <property type="entry name" value="YerB-like"/>
    <property type="match status" value="1"/>
</dbReference>
<dbReference type="InterPro" id="IPR035328">
    <property type="entry name" value="DUF3048_C"/>
</dbReference>
<feature type="signal peptide" evidence="1">
    <location>
        <begin position="1"/>
        <end position="26"/>
    </location>
</feature>
<organism evidence="4 5">
    <name type="scientific">Sporosarcina ureae</name>
    <dbReference type="NCBI Taxonomy" id="1571"/>
    <lineage>
        <taxon>Bacteria</taxon>
        <taxon>Bacillati</taxon>
        <taxon>Bacillota</taxon>
        <taxon>Bacilli</taxon>
        <taxon>Bacillales</taxon>
        <taxon>Caryophanaceae</taxon>
        <taxon>Sporosarcina</taxon>
    </lineage>
</organism>
<gene>
    <name evidence="4" type="ORF">SporoS204_06610</name>
</gene>
<dbReference type="InterPro" id="IPR023158">
    <property type="entry name" value="YerB-like_sf"/>
</dbReference>
<dbReference type="Pfam" id="PF11258">
    <property type="entry name" value="DUF3048"/>
    <property type="match status" value="1"/>
</dbReference>
<keyword evidence="5" id="KW-1185">Reference proteome</keyword>
<feature type="domain" description="DUF3048" evidence="3">
    <location>
        <begin position="209"/>
        <end position="319"/>
    </location>
</feature>
<evidence type="ECO:0000313" key="5">
    <source>
        <dbReference type="Proteomes" id="UP000192486"/>
    </source>
</evidence>
<keyword evidence="1" id="KW-0732">Signal</keyword>
<dbReference type="Proteomes" id="UP000192486">
    <property type="component" value="Chromosome"/>
</dbReference>
<feature type="chain" id="PRO_5046253841" description="Lipoprotein YerB" evidence="1">
    <location>
        <begin position="27"/>
        <end position="336"/>
    </location>
</feature>
<reference evidence="4 5" key="1">
    <citation type="submission" date="2016-04" db="EMBL/GenBank/DDBJ databases">
        <title>Comparative Genomics and Epigenetics of Sporosarcina ureae.</title>
        <authorList>
            <person name="Oliver A.S."/>
            <person name="Cooper K.K."/>
        </authorList>
    </citation>
    <scope>NUCLEOTIDE SEQUENCE [LARGE SCALE GENOMIC DNA]</scope>
    <source>
        <strain evidence="4 5">S204</strain>
    </source>
</reference>
<evidence type="ECO:0000313" key="4">
    <source>
        <dbReference type="EMBL" id="ARF13846.1"/>
    </source>
</evidence>
<sequence>MRWNGRKLLLTAAVSLLCLGGCSSKGQPEPEEQQTSIEVSPFTGEITDAIDNRPIIATISNIPAARPQSGLSDADQIYEFLAEGQVTRFAALFQSKVPDQIGPIRSARDYFVNLAEGMDAFYIAHGYSPDAKRLLDDRVVDHINGINHDGTLFERSADRQAPHNSYISKEHIAEAFGLVNASEKITAQPSFSFLNPDESDKIGDIASAVQVSYSSDPNFISTYQYDQEENRYYRSVNGIDTVDKLNERRIEMANIIVMEMAHQTVDQQGRLTIDLESGGQAMLFHEGIAKPIEWQNKDGFLTPVEQGVPVKLTAGKTWIHIVPSLSGPSTSVTYTP</sequence>